<feature type="compositionally biased region" description="Low complexity" evidence="1">
    <location>
        <begin position="199"/>
        <end position="215"/>
    </location>
</feature>
<proteinExistence type="predicted"/>
<dbReference type="GeneID" id="70184173"/>
<dbReference type="AlphaFoldDB" id="A0A9P8Y588"/>
<feature type="non-terminal residue" evidence="2">
    <location>
        <position position="1"/>
    </location>
</feature>
<feature type="compositionally biased region" description="Polar residues" evidence="1">
    <location>
        <begin position="118"/>
        <end position="132"/>
    </location>
</feature>
<feature type="compositionally biased region" description="Low complexity" evidence="1">
    <location>
        <begin position="138"/>
        <end position="161"/>
    </location>
</feature>
<dbReference type="RefSeq" id="XP_046010981.1">
    <property type="nucleotide sequence ID" value="XM_046154627.1"/>
</dbReference>
<organism evidence="2 3">
    <name type="scientific">Microdochium trichocladiopsis</name>
    <dbReference type="NCBI Taxonomy" id="1682393"/>
    <lineage>
        <taxon>Eukaryota</taxon>
        <taxon>Fungi</taxon>
        <taxon>Dikarya</taxon>
        <taxon>Ascomycota</taxon>
        <taxon>Pezizomycotina</taxon>
        <taxon>Sordariomycetes</taxon>
        <taxon>Xylariomycetidae</taxon>
        <taxon>Xylariales</taxon>
        <taxon>Microdochiaceae</taxon>
        <taxon>Microdochium</taxon>
    </lineage>
</organism>
<feature type="region of interest" description="Disordered" evidence="1">
    <location>
        <begin position="118"/>
        <end position="217"/>
    </location>
</feature>
<gene>
    <name evidence="2" type="ORF">B0I36DRAFT_328767</name>
</gene>
<protein>
    <submittedName>
        <fullName evidence="2">Uncharacterized protein</fullName>
    </submittedName>
</protein>
<evidence type="ECO:0000313" key="2">
    <source>
        <dbReference type="EMBL" id="KAH7028182.1"/>
    </source>
</evidence>
<dbReference type="Proteomes" id="UP000756346">
    <property type="component" value="Unassembled WGS sequence"/>
</dbReference>
<feature type="compositionally biased region" description="Polar residues" evidence="1">
    <location>
        <begin position="164"/>
        <end position="189"/>
    </location>
</feature>
<dbReference type="EMBL" id="JAGTJQ010000007">
    <property type="protein sequence ID" value="KAH7028182.1"/>
    <property type="molecule type" value="Genomic_DNA"/>
</dbReference>
<keyword evidence="3" id="KW-1185">Reference proteome</keyword>
<accession>A0A9P8Y588</accession>
<evidence type="ECO:0000313" key="3">
    <source>
        <dbReference type="Proteomes" id="UP000756346"/>
    </source>
</evidence>
<name>A0A9P8Y588_9PEZI</name>
<dbReference type="OrthoDB" id="4770059at2759"/>
<reference evidence="2" key="1">
    <citation type="journal article" date="2021" name="Nat. Commun.">
        <title>Genetic determinants of endophytism in the Arabidopsis root mycobiome.</title>
        <authorList>
            <person name="Mesny F."/>
            <person name="Miyauchi S."/>
            <person name="Thiergart T."/>
            <person name="Pickel B."/>
            <person name="Atanasova L."/>
            <person name="Karlsson M."/>
            <person name="Huettel B."/>
            <person name="Barry K.W."/>
            <person name="Haridas S."/>
            <person name="Chen C."/>
            <person name="Bauer D."/>
            <person name="Andreopoulos W."/>
            <person name="Pangilinan J."/>
            <person name="LaButti K."/>
            <person name="Riley R."/>
            <person name="Lipzen A."/>
            <person name="Clum A."/>
            <person name="Drula E."/>
            <person name="Henrissat B."/>
            <person name="Kohler A."/>
            <person name="Grigoriev I.V."/>
            <person name="Martin F.M."/>
            <person name="Hacquard S."/>
        </authorList>
    </citation>
    <scope>NUCLEOTIDE SEQUENCE</scope>
    <source>
        <strain evidence="2">MPI-CAGE-CH-0230</strain>
    </source>
</reference>
<evidence type="ECO:0000256" key="1">
    <source>
        <dbReference type="SAM" id="MobiDB-lite"/>
    </source>
</evidence>
<sequence>MTIVASESNISGGRTIWTGRCCQSGFTVPDTNPDFFCTSTVTAPIALLVIPDITTADVYTTLPDVKSIQHDQVTVLWEEQDLSLLPRPVAGFYASLMGLDWAPALTVDIAATNPALTSTTGASLPPSTGQNISPTLPPLTTDVSTSSTPVQTSSSSNTVPTGSPPTNNLSATTFRPPTQSWFPASSSRSTNKELTEAASSSKTSSTFSSFQSTTSGWPPSTLVNSSYARRPKSQRLHGLCLAWMTLFIATYI</sequence>
<comment type="caution">
    <text evidence="2">The sequence shown here is derived from an EMBL/GenBank/DDBJ whole genome shotgun (WGS) entry which is preliminary data.</text>
</comment>